<feature type="region of interest" description="Disordered" evidence="1">
    <location>
        <begin position="1"/>
        <end position="21"/>
    </location>
</feature>
<evidence type="ECO:0000313" key="2">
    <source>
        <dbReference type="EMBL" id="KIM55048.1"/>
    </source>
</evidence>
<reference evidence="2 3" key="1">
    <citation type="submission" date="2014-04" db="EMBL/GenBank/DDBJ databases">
        <authorList>
            <consortium name="DOE Joint Genome Institute"/>
            <person name="Kuo A."/>
            <person name="Kohler A."/>
            <person name="Nagy L.G."/>
            <person name="Floudas D."/>
            <person name="Copeland A."/>
            <person name="Barry K.W."/>
            <person name="Cichocki N."/>
            <person name="Veneault-Fourrey C."/>
            <person name="LaButti K."/>
            <person name="Lindquist E.A."/>
            <person name="Lipzen A."/>
            <person name="Lundell T."/>
            <person name="Morin E."/>
            <person name="Murat C."/>
            <person name="Sun H."/>
            <person name="Tunlid A."/>
            <person name="Henrissat B."/>
            <person name="Grigoriev I.V."/>
            <person name="Hibbett D.S."/>
            <person name="Martin F."/>
            <person name="Nordberg H.P."/>
            <person name="Cantor M.N."/>
            <person name="Hua S.X."/>
        </authorList>
    </citation>
    <scope>NUCLEOTIDE SEQUENCE [LARGE SCALE GENOMIC DNA]</scope>
    <source>
        <strain evidence="2 3">Foug A</strain>
    </source>
</reference>
<proteinExistence type="predicted"/>
<dbReference type="HOGENOM" id="CLU_141185_0_0_1"/>
<accession>A0A0C2YZP5</accession>
<dbReference type="Proteomes" id="UP000053989">
    <property type="component" value="Unassembled WGS sequence"/>
</dbReference>
<organism evidence="2 3">
    <name type="scientific">Scleroderma citrinum Foug A</name>
    <dbReference type="NCBI Taxonomy" id="1036808"/>
    <lineage>
        <taxon>Eukaryota</taxon>
        <taxon>Fungi</taxon>
        <taxon>Dikarya</taxon>
        <taxon>Basidiomycota</taxon>
        <taxon>Agaricomycotina</taxon>
        <taxon>Agaricomycetes</taxon>
        <taxon>Agaricomycetidae</taxon>
        <taxon>Boletales</taxon>
        <taxon>Sclerodermatineae</taxon>
        <taxon>Sclerodermataceae</taxon>
        <taxon>Scleroderma</taxon>
    </lineage>
</organism>
<dbReference type="AlphaFoldDB" id="A0A0C2YZP5"/>
<sequence>MATEHNIDGRTQQRAERPFESKLSSAFADTRGISHRTVQDVQQYADEIQNALSRLEEHHLRKQDTHQAMMAQMKASHEQFNNLVLASTSALNQLIAQRTQVLEAVEGTAQSQSARMKKIRKNLVKNAQRWSDEKREQQRLMTDTTAYIKHYKSLIAAE</sequence>
<protein>
    <submittedName>
        <fullName evidence="2">Uncharacterized protein</fullName>
    </submittedName>
</protein>
<gene>
    <name evidence="2" type="ORF">SCLCIDRAFT_30659</name>
</gene>
<feature type="compositionally biased region" description="Basic and acidic residues" evidence="1">
    <location>
        <begin position="1"/>
        <end position="20"/>
    </location>
</feature>
<name>A0A0C2YZP5_9AGAM</name>
<evidence type="ECO:0000256" key="1">
    <source>
        <dbReference type="SAM" id="MobiDB-lite"/>
    </source>
</evidence>
<dbReference type="InParanoid" id="A0A0C2YZP5"/>
<keyword evidence="3" id="KW-1185">Reference proteome</keyword>
<evidence type="ECO:0000313" key="3">
    <source>
        <dbReference type="Proteomes" id="UP000053989"/>
    </source>
</evidence>
<reference evidence="3" key="2">
    <citation type="submission" date="2015-01" db="EMBL/GenBank/DDBJ databases">
        <title>Evolutionary Origins and Diversification of the Mycorrhizal Mutualists.</title>
        <authorList>
            <consortium name="DOE Joint Genome Institute"/>
            <consortium name="Mycorrhizal Genomics Consortium"/>
            <person name="Kohler A."/>
            <person name="Kuo A."/>
            <person name="Nagy L.G."/>
            <person name="Floudas D."/>
            <person name="Copeland A."/>
            <person name="Barry K.W."/>
            <person name="Cichocki N."/>
            <person name="Veneault-Fourrey C."/>
            <person name="LaButti K."/>
            <person name="Lindquist E.A."/>
            <person name="Lipzen A."/>
            <person name="Lundell T."/>
            <person name="Morin E."/>
            <person name="Murat C."/>
            <person name="Riley R."/>
            <person name="Ohm R."/>
            <person name="Sun H."/>
            <person name="Tunlid A."/>
            <person name="Henrissat B."/>
            <person name="Grigoriev I.V."/>
            <person name="Hibbett D.S."/>
            <person name="Martin F."/>
        </authorList>
    </citation>
    <scope>NUCLEOTIDE SEQUENCE [LARGE SCALE GENOMIC DNA]</scope>
    <source>
        <strain evidence="3">Foug A</strain>
    </source>
</reference>
<dbReference type="OrthoDB" id="2667326at2759"/>
<dbReference type="EMBL" id="KN822142">
    <property type="protein sequence ID" value="KIM55048.1"/>
    <property type="molecule type" value="Genomic_DNA"/>
</dbReference>